<dbReference type="Pfam" id="PF13701">
    <property type="entry name" value="DDE_Tnp_1_4"/>
    <property type="match status" value="1"/>
</dbReference>
<name>A0A7W4ZBD7_9GAMM</name>
<keyword evidence="3" id="KW-1185">Reference proteome</keyword>
<dbReference type="EMBL" id="JACHWZ010000074">
    <property type="protein sequence ID" value="MBB3063733.1"/>
    <property type="molecule type" value="Genomic_DNA"/>
</dbReference>
<evidence type="ECO:0000313" key="2">
    <source>
        <dbReference type="EMBL" id="MBB3063733.1"/>
    </source>
</evidence>
<protein>
    <recommendedName>
        <fullName evidence="1">Transposase DDE domain-containing protein</fullName>
    </recommendedName>
</protein>
<feature type="domain" description="Transposase DDE" evidence="1">
    <location>
        <begin position="12"/>
        <end position="337"/>
    </location>
</feature>
<accession>A0A7W4ZBD7</accession>
<sequence length="340" mass="38710">MGQLRKVNRQVALARLAAENLARITLDFDGSVLSTGRFAEGTAVGFNKKKKGQRSYYPLFCTIAQTGQVFDVWHRPGNVHDSNGARDFILDCIRALRAVLPRVVVEVRMDNAFFSDDIVSLLEQEGVEFTISVPFERFAELKGLVEGRKRWNRITGGCGYFEAQWKPKSWGGKQRFLFIRTSNRRQYKGPVQLDMFIPYEYGYDFKVIVTNKTTKAKNILAYHNGRGAQEGIFAELKSQTQMGYIPSFRQAGNQVFTLAAIFAHNISREMQMMANEKQRTTTDRRAPLWIFEQLDTIRRKLIQRAGRLTRPQGSLTLTMSANSAVKSELLHYLDAMKSAA</sequence>
<dbReference type="InterPro" id="IPR025668">
    <property type="entry name" value="Tnp_DDE_dom"/>
</dbReference>
<organism evidence="2 3">
    <name type="scientific">Microbulbifer rhizosphaerae</name>
    <dbReference type="NCBI Taxonomy" id="1562603"/>
    <lineage>
        <taxon>Bacteria</taxon>
        <taxon>Pseudomonadati</taxon>
        <taxon>Pseudomonadota</taxon>
        <taxon>Gammaproteobacteria</taxon>
        <taxon>Cellvibrionales</taxon>
        <taxon>Microbulbiferaceae</taxon>
        <taxon>Microbulbifer</taxon>
    </lineage>
</organism>
<evidence type="ECO:0000313" key="3">
    <source>
        <dbReference type="Proteomes" id="UP000535937"/>
    </source>
</evidence>
<gene>
    <name evidence="2" type="ORF">FHS09_004611</name>
</gene>
<proteinExistence type="predicted"/>
<dbReference type="Proteomes" id="UP000535937">
    <property type="component" value="Unassembled WGS sequence"/>
</dbReference>
<evidence type="ECO:0000259" key="1">
    <source>
        <dbReference type="Pfam" id="PF13701"/>
    </source>
</evidence>
<comment type="caution">
    <text evidence="2">The sequence shown here is derived from an EMBL/GenBank/DDBJ whole genome shotgun (WGS) entry which is preliminary data.</text>
</comment>
<dbReference type="AlphaFoldDB" id="A0A7W4ZBD7"/>
<reference evidence="2 3" key="1">
    <citation type="submission" date="2020-08" db="EMBL/GenBank/DDBJ databases">
        <title>Genomic Encyclopedia of Type Strains, Phase III (KMG-III): the genomes of soil and plant-associated and newly described type strains.</title>
        <authorList>
            <person name="Whitman W."/>
        </authorList>
    </citation>
    <scope>NUCLEOTIDE SEQUENCE [LARGE SCALE GENOMIC DNA]</scope>
    <source>
        <strain evidence="2 3">CECT 8799</strain>
    </source>
</reference>